<evidence type="ECO:0000313" key="4">
    <source>
        <dbReference type="EMBL" id="GLF95000.1"/>
    </source>
</evidence>
<keyword evidence="5" id="KW-1185">Reference proteome</keyword>
<dbReference type="Proteomes" id="UP001291653">
    <property type="component" value="Unassembled WGS sequence"/>
</dbReference>
<evidence type="ECO:0000259" key="3">
    <source>
        <dbReference type="PROSITE" id="PS51762"/>
    </source>
</evidence>
<dbReference type="PANTHER" id="PTHR10963">
    <property type="entry name" value="GLYCOSYL HYDROLASE-RELATED"/>
    <property type="match status" value="1"/>
</dbReference>
<dbReference type="Pfam" id="PF00722">
    <property type="entry name" value="Glyco_hydro_16"/>
    <property type="match status" value="1"/>
</dbReference>
<dbReference type="Pfam" id="PF14200">
    <property type="entry name" value="RicinB_lectin_2"/>
    <property type="match status" value="1"/>
</dbReference>
<dbReference type="InterPro" id="IPR050546">
    <property type="entry name" value="Glycosyl_Hydrlase_16"/>
</dbReference>
<comment type="caution">
    <text evidence="4">The sequence shown here is derived from an EMBL/GenBank/DDBJ whole genome shotgun (WGS) entry which is preliminary data.</text>
</comment>
<proteinExistence type="inferred from homology"/>
<evidence type="ECO:0000313" key="5">
    <source>
        <dbReference type="Proteomes" id="UP001291653"/>
    </source>
</evidence>
<evidence type="ECO:0000256" key="1">
    <source>
        <dbReference type="ARBA" id="ARBA00006865"/>
    </source>
</evidence>
<dbReference type="InterPro" id="IPR000772">
    <property type="entry name" value="Ricin_B_lectin"/>
</dbReference>
<dbReference type="Gene3D" id="2.60.120.200">
    <property type="match status" value="1"/>
</dbReference>
<evidence type="ECO:0000256" key="2">
    <source>
        <dbReference type="SAM" id="MobiDB-lite"/>
    </source>
</evidence>
<dbReference type="RefSeq" id="WP_323447083.1">
    <property type="nucleotide sequence ID" value="NZ_BSBI01000004.1"/>
</dbReference>
<dbReference type="PANTHER" id="PTHR10963:SF55">
    <property type="entry name" value="GLYCOSIDE HYDROLASE FAMILY 16 PROTEIN"/>
    <property type="match status" value="1"/>
</dbReference>
<accession>A0ABQ5NXU0</accession>
<feature type="compositionally biased region" description="Basic and acidic residues" evidence="2">
    <location>
        <begin position="55"/>
        <end position="66"/>
    </location>
</feature>
<feature type="region of interest" description="Disordered" evidence="2">
    <location>
        <begin position="52"/>
        <end position="97"/>
    </location>
</feature>
<reference evidence="4 5" key="1">
    <citation type="submission" date="2022-10" db="EMBL/GenBank/DDBJ databases">
        <title>Draft genome sequence of Streptomyces sp. YSPA8.</title>
        <authorList>
            <person name="Moriuchi R."/>
            <person name="Dohra H."/>
            <person name="Yamamura H."/>
            <person name="Kodani S."/>
        </authorList>
    </citation>
    <scope>NUCLEOTIDE SEQUENCE [LARGE SCALE GENOMIC DNA]</scope>
    <source>
        <strain evidence="4 5">YSPA8</strain>
    </source>
</reference>
<sequence>MRRHQHRRETPPSTSGRFRRRCAAVLAYTMILGFAVETLSADTAGAARRTPYHQSLKDTDHPDSTRAADAPLRLRVPPGTSWADDFTGGAGTLPSGTTWRLETGGHGWGNNERQYYTNRPENARLDGQGNLVITARRDNTSGLQCHYGPCEMTSARLNTAGKVNARYGRIEARIKVPAGRGVWPAFWMLGEDIGSVGWPGSGEIDIMENVGNDSARLLGTVHGPGYSGAGGVGRSIVHPQPLSNAFHTYRIDWGPDRITWFLDGQHYLSVERGDLRGNPWVFDKPFFIILNLAVGGTLGGTVDLGDLPAQMLVDYVAITDLGGQNPVKSTPPNGSGGVWDGWRIENPGLIIRSAADSEVVDVDASAPQPEGARVNAWSHNGGDNQRWQMYRRGTENRFIFRNVRSTLVLDKDRASNRMQQYGYGGNANQEWVFRDAPGGTVQIRDGQTDQCLTNKGHGAQMLTEPCRAGDANQTWRLQ</sequence>
<dbReference type="PROSITE" id="PS51762">
    <property type="entry name" value="GH16_2"/>
    <property type="match status" value="1"/>
</dbReference>
<dbReference type="CDD" id="cd00161">
    <property type="entry name" value="beta-trefoil_Ricin-like"/>
    <property type="match status" value="1"/>
</dbReference>
<dbReference type="SUPFAM" id="SSF49899">
    <property type="entry name" value="Concanavalin A-like lectins/glucanases"/>
    <property type="match status" value="1"/>
</dbReference>
<protein>
    <submittedName>
        <fullName evidence="4">Family 16 glycosylhydrolase</fullName>
    </submittedName>
</protein>
<dbReference type="InterPro" id="IPR000757">
    <property type="entry name" value="Beta-glucanase-like"/>
</dbReference>
<dbReference type="CDD" id="cd08023">
    <property type="entry name" value="GH16_laminarinase_like"/>
    <property type="match status" value="1"/>
</dbReference>
<feature type="domain" description="GH16" evidence="3">
    <location>
        <begin position="80"/>
        <end position="324"/>
    </location>
</feature>
<dbReference type="PROSITE" id="PS50231">
    <property type="entry name" value="RICIN_B_LECTIN"/>
    <property type="match status" value="2"/>
</dbReference>
<name>A0ABQ5NXU0_9ACTN</name>
<dbReference type="Gene3D" id="2.80.10.50">
    <property type="match status" value="1"/>
</dbReference>
<dbReference type="InterPro" id="IPR035992">
    <property type="entry name" value="Ricin_B-like_lectins"/>
</dbReference>
<organism evidence="4 5">
    <name type="scientific">Streptomyces yaizuensis</name>
    <dbReference type="NCBI Taxonomy" id="2989713"/>
    <lineage>
        <taxon>Bacteria</taxon>
        <taxon>Bacillati</taxon>
        <taxon>Actinomycetota</taxon>
        <taxon>Actinomycetes</taxon>
        <taxon>Kitasatosporales</taxon>
        <taxon>Streptomycetaceae</taxon>
        <taxon>Streptomyces</taxon>
    </lineage>
</organism>
<gene>
    <name evidence="4" type="ORF">SYYSPA8_11905</name>
</gene>
<comment type="similarity">
    <text evidence="1">Belongs to the glycosyl hydrolase 16 family.</text>
</comment>
<dbReference type="SMART" id="SM00458">
    <property type="entry name" value="RICIN"/>
    <property type="match status" value="1"/>
</dbReference>
<dbReference type="EMBL" id="BSBI01000004">
    <property type="protein sequence ID" value="GLF95000.1"/>
    <property type="molecule type" value="Genomic_DNA"/>
</dbReference>
<dbReference type="SUPFAM" id="SSF50370">
    <property type="entry name" value="Ricin B-like lectins"/>
    <property type="match status" value="1"/>
</dbReference>
<dbReference type="InterPro" id="IPR013320">
    <property type="entry name" value="ConA-like_dom_sf"/>
</dbReference>